<dbReference type="EMBL" id="JBICCN010000015">
    <property type="protein sequence ID" value="KAL3103430.1"/>
    <property type="molecule type" value="Genomic_DNA"/>
</dbReference>
<feature type="compositionally biased region" description="Basic and acidic residues" evidence="1">
    <location>
        <begin position="57"/>
        <end position="76"/>
    </location>
</feature>
<protein>
    <submittedName>
        <fullName evidence="2">Uncharacterized protein</fullName>
    </submittedName>
</protein>
<accession>A0ABD2KKG3</accession>
<keyword evidence="3" id="KW-1185">Reference proteome</keyword>
<evidence type="ECO:0000313" key="3">
    <source>
        <dbReference type="Proteomes" id="UP001620645"/>
    </source>
</evidence>
<feature type="region of interest" description="Disordered" evidence="1">
    <location>
        <begin position="56"/>
        <end position="81"/>
    </location>
</feature>
<reference evidence="2 3" key="1">
    <citation type="submission" date="2024-10" db="EMBL/GenBank/DDBJ databases">
        <authorList>
            <person name="Kim D."/>
        </authorList>
    </citation>
    <scope>NUCLEOTIDE SEQUENCE [LARGE SCALE GENOMIC DNA]</scope>
    <source>
        <strain evidence="2">Taebaek</strain>
    </source>
</reference>
<gene>
    <name evidence="2" type="ORF">niasHS_002616</name>
</gene>
<organism evidence="2 3">
    <name type="scientific">Heterodera schachtii</name>
    <name type="common">Sugarbeet cyst nematode worm</name>
    <name type="synonym">Tylenchus schachtii</name>
    <dbReference type="NCBI Taxonomy" id="97005"/>
    <lineage>
        <taxon>Eukaryota</taxon>
        <taxon>Metazoa</taxon>
        <taxon>Ecdysozoa</taxon>
        <taxon>Nematoda</taxon>
        <taxon>Chromadorea</taxon>
        <taxon>Rhabditida</taxon>
        <taxon>Tylenchina</taxon>
        <taxon>Tylenchomorpha</taxon>
        <taxon>Tylenchoidea</taxon>
        <taxon>Heteroderidae</taxon>
        <taxon>Heteroderinae</taxon>
        <taxon>Heterodera</taxon>
    </lineage>
</organism>
<proteinExistence type="predicted"/>
<sequence>MSTSGAQISIRCDAQELLMGMLPEGTENNLAYSSDENGMPNSVRTAQRPVVVMVAPEKQKNGKETKVGREKDEQKQQKQKQICGEIRQKLKLEEQ</sequence>
<evidence type="ECO:0000256" key="1">
    <source>
        <dbReference type="SAM" id="MobiDB-lite"/>
    </source>
</evidence>
<name>A0ABD2KKG3_HETSC</name>
<evidence type="ECO:0000313" key="2">
    <source>
        <dbReference type="EMBL" id="KAL3103430.1"/>
    </source>
</evidence>
<comment type="caution">
    <text evidence="2">The sequence shown here is derived from an EMBL/GenBank/DDBJ whole genome shotgun (WGS) entry which is preliminary data.</text>
</comment>
<dbReference type="Proteomes" id="UP001620645">
    <property type="component" value="Unassembled WGS sequence"/>
</dbReference>
<dbReference type="AlphaFoldDB" id="A0ABD2KKG3"/>